<keyword evidence="9" id="KW-1185">Reference proteome</keyword>
<dbReference type="Gene3D" id="3.40.50.1820">
    <property type="entry name" value="alpha/beta hydrolase"/>
    <property type="match status" value="1"/>
</dbReference>
<dbReference type="eggNOG" id="KOG4178">
    <property type="taxonomic scope" value="Eukaryota"/>
</dbReference>
<keyword evidence="5" id="KW-0576">Peroxisome</keyword>
<dbReference type="KEGG" id="bor:COCMIDRAFT_26566"/>
<dbReference type="InterPro" id="IPR000073">
    <property type="entry name" value="AB_hydrolase_1"/>
</dbReference>
<dbReference type="PRINTS" id="PR00412">
    <property type="entry name" value="EPOXHYDRLASE"/>
</dbReference>
<dbReference type="PANTHER" id="PTHR43329">
    <property type="entry name" value="EPOXIDE HYDROLASE"/>
    <property type="match status" value="1"/>
</dbReference>
<comment type="similarity">
    <text evidence="6">Belongs to the AB hydrolase superfamily. Epoxide hydrolase family.</text>
</comment>
<gene>
    <name evidence="8" type="ORF">COCMIDRAFT_26566</name>
</gene>
<accession>W6Z651</accession>
<proteinExistence type="inferred from homology"/>
<dbReference type="RefSeq" id="XP_007688232.1">
    <property type="nucleotide sequence ID" value="XM_007690042.1"/>
</dbReference>
<evidence type="ECO:0000256" key="3">
    <source>
        <dbReference type="ARBA" id="ARBA00022801"/>
    </source>
</evidence>
<dbReference type="EMBL" id="KI963988">
    <property type="protein sequence ID" value="EUC45258.1"/>
    <property type="molecule type" value="Genomic_DNA"/>
</dbReference>
<organism evidence="8 9">
    <name type="scientific">Bipolaris oryzae ATCC 44560</name>
    <dbReference type="NCBI Taxonomy" id="930090"/>
    <lineage>
        <taxon>Eukaryota</taxon>
        <taxon>Fungi</taxon>
        <taxon>Dikarya</taxon>
        <taxon>Ascomycota</taxon>
        <taxon>Pezizomycotina</taxon>
        <taxon>Dothideomycetes</taxon>
        <taxon>Pleosporomycetidae</taxon>
        <taxon>Pleosporales</taxon>
        <taxon>Pleosporineae</taxon>
        <taxon>Pleosporaceae</taxon>
        <taxon>Bipolaris</taxon>
    </lineage>
</organism>
<keyword evidence="3" id="KW-0378">Hydrolase</keyword>
<dbReference type="GeneID" id="19120955"/>
<dbReference type="Proteomes" id="UP000054032">
    <property type="component" value="Unassembled WGS sequence"/>
</dbReference>
<dbReference type="GO" id="GO:0005777">
    <property type="term" value="C:peroxisome"/>
    <property type="evidence" value="ECO:0007669"/>
    <property type="project" value="UniProtKB-SubCell"/>
</dbReference>
<sequence>MEKLDRKSFTTSRSLTYVFYDSSPITKERSGLSPALLLLHGYPDSAEIWSQVVPKLLSYGYRIIIPDLLGYGDTAKPADPTAYNSKSMAIDLAEILAAEGITHTIVIGHDWGSFLAQRLYFWAPECVAGLVMLNVAYFPRLERDFNFDQFNAAAERTTGLLRWSYWGFYASEAASAICSAHADSLWCVIHSVREELRSSLYASKGALQAFLENDEKCPSRDYHVAGRDLKREWLERMEKNGFEGPLCWYKAIVGGITPAAESELDPDRLVVKVPALFIGAGKDQLCLASAIRVPWAQGFLPDLQIKQLDSFHRPMLEMPENLARSIKHWLIKKFG</sequence>
<dbReference type="HOGENOM" id="CLU_020336_7_0_1"/>
<dbReference type="InterPro" id="IPR029058">
    <property type="entry name" value="AB_hydrolase_fold"/>
</dbReference>
<keyword evidence="4" id="KW-0843">Virulence</keyword>
<reference evidence="8 9" key="1">
    <citation type="journal article" date="2013" name="PLoS Genet.">
        <title>Comparative genome structure, secondary metabolite, and effector coding capacity across Cochliobolus pathogens.</title>
        <authorList>
            <person name="Condon B.J."/>
            <person name="Leng Y."/>
            <person name="Wu D."/>
            <person name="Bushley K.E."/>
            <person name="Ohm R.A."/>
            <person name="Otillar R."/>
            <person name="Martin J."/>
            <person name="Schackwitz W."/>
            <person name="Grimwood J."/>
            <person name="MohdZainudin N."/>
            <person name="Xue C."/>
            <person name="Wang R."/>
            <person name="Manning V.A."/>
            <person name="Dhillon B."/>
            <person name="Tu Z.J."/>
            <person name="Steffenson B.J."/>
            <person name="Salamov A."/>
            <person name="Sun H."/>
            <person name="Lowry S."/>
            <person name="LaButti K."/>
            <person name="Han J."/>
            <person name="Copeland A."/>
            <person name="Lindquist E."/>
            <person name="Barry K."/>
            <person name="Schmutz J."/>
            <person name="Baker S.E."/>
            <person name="Ciuffetti L.M."/>
            <person name="Grigoriev I.V."/>
            <person name="Zhong S."/>
            <person name="Turgeon B.G."/>
        </authorList>
    </citation>
    <scope>NUCLEOTIDE SEQUENCE [LARGE SCALE GENOMIC DNA]</scope>
    <source>
        <strain evidence="8 9">ATCC 44560</strain>
    </source>
</reference>
<dbReference type="STRING" id="930090.W6Z651"/>
<evidence type="ECO:0000256" key="1">
    <source>
        <dbReference type="ARBA" id="ARBA00004275"/>
    </source>
</evidence>
<evidence type="ECO:0000256" key="5">
    <source>
        <dbReference type="ARBA" id="ARBA00023140"/>
    </source>
</evidence>
<dbReference type="SUPFAM" id="SSF53474">
    <property type="entry name" value="alpha/beta-Hydrolases"/>
    <property type="match status" value="1"/>
</dbReference>
<comment type="similarity">
    <text evidence="2">Belongs to the AB hydrolase superfamily. AKT2 hydrolase family.</text>
</comment>
<name>W6Z651_COCMI</name>
<evidence type="ECO:0000259" key="7">
    <source>
        <dbReference type="Pfam" id="PF00561"/>
    </source>
</evidence>
<evidence type="ECO:0000256" key="2">
    <source>
        <dbReference type="ARBA" id="ARBA00005668"/>
    </source>
</evidence>
<evidence type="ECO:0000256" key="6">
    <source>
        <dbReference type="ARBA" id="ARBA00038334"/>
    </source>
</evidence>
<dbReference type="GO" id="GO:0016787">
    <property type="term" value="F:hydrolase activity"/>
    <property type="evidence" value="ECO:0007669"/>
    <property type="project" value="UniProtKB-KW"/>
</dbReference>
<evidence type="ECO:0000256" key="4">
    <source>
        <dbReference type="ARBA" id="ARBA00023026"/>
    </source>
</evidence>
<dbReference type="Pfam" id="PF00561">
    <property type="entry name" value="Abhydrolase_1"/>
    <property type="match status" value="1"/>
</dbReference>
<evidence type="ECO:0000313" key="9">
    <source>
        <dbReference type="Proteomes" id="UP000054032"/>
    </source>
</evidence>
<dbReference type="OrthoDB" id="408373at2759"/>
<feature type="domain" description="AB hydrolase-1" evidence="7">
    <location>
        <begin position="34"/>
        <end position="145"/>
    </location>
</feature>
<comment type="subcellular location">
    <subcellularLocation>
        <location evidence="1">Peroxisome</location>
    </subcellularLocation>
</comment>
<protein>
    <recommendedName>
        <fullName evidence="7">AB hydrolase-1 domain-containing protein</fullName>
    </recommendedName>
</protein>
<dbReference type="InterPro" id="IPR000639">
    <property type="entry name" value="Epox_hydrolase-like"/>
</dbReference>
<dbReference type="AlphaFoldDB" id="W6Z651"/>
<evidence type="ECO:0000313" key="8">
    <source>
        <dbReference type="EMBL" id="EUC45258.1"/>
    </source>
</evidence>